<dbReference type="EMBL" id="JBHSWW010000215">
    <property type="protein sequence ID" value="MFC6754205.1"/>
    <property type="molecule type" value="Genomic_DNA"/>
</dbReference>
<accession>A0ABD5SBW1</accession>
<comment type="caution">
    <text evidence="2">The sequence shown here is derived from an EMBL/GenBank/DDBJ whole genome shotgun (WGS) entry which is preliminary data.</text>
</comment>
<evidence type="ECO:0000256" key="1">
    <source>
        <dbReference type="SAM" id="MobiDB-lite"/>
    </source>
</evidence>
<dbReference type="AlphaFoldDB" id="A0ABD5SBW1"/>
<keyword evidence="3" id="KW-1185">Reference proteome</keyword>
<dbReference type="Proteomes" id="UP001596442">
    <property type="component" value="Unassembled WGS sequence"/>
</dbReference>
<sequence>MDEKTEALRDLFVDATGAETVTERQAESPGSLTDRDEDAVAARVDELVSTMRERYAFDAGLDNAGYRRVAVGFFDDEDDATIAAALADGSTSIDADVVREARFDLHLVDEDDRDTPAPVEYAAVKRAVAADRPLTELAATLSVDAETVEAYVPVAQADLASTRVNDRFRDELRALLTDADLEGSHAAAAREDGLREATEDIETDVSL</sequence>
<evidence type="ECO:0000313" key="2">
    <source>
        <dbReference type="EMBL" id="MFC6754205.1"/>
    </source>
</evidence>
<reference evidence="2 3" key="1">
    <citation type="journal article" date="2019" name="Int. J. Syst. Evol. Microbiol.">
        <title>The Global Catalogue of Microorganisms (GCM) 10K type strain sequencing project: providing services to taxonomists for standard genome sequencing and annotation.</title>
        <authorList>
            <consortium name="The Broad Institute Genomics Platform"/>
            <consortium name="The Broad Institute Genome Sequencing Center for Infectious Disease"/>
            <person name="Wu L."/>
            <person name="Ma J."/>
        </authorList>
    </citation>
    <scope>NUCLEOTIDE SEQUENCE [LARGE SCALE GENOMIC DNA]</scope>
    <source>
        <strain evidence="2 3">CGMCC 1.3239</strain>
    </source>
</reference>
<proteinExistence type="predicted"/>
<feature type="compositionally biased region" description="Basic and acidic residues" evidence="1">
    <location>
        <begin position="188"/>
        <end position="198"/>
    </location>
</feature>
<protein>
    <recommendedName>
        <fullName evidence="4">Conditioned medium-induced protein 4</fullName>
    </recommendedName>
</protein>
<feature type="region of interest" description="Disordered" evidence="1">
    <location>
        <begin position="18"/>
        <end position="38"/>
    </location>
</feature>
<evidence type="ECO:0000313" key="3">
    <source>
        <dbReference type="Proteomes" id="UP001596442"/>
    </source>
</evidence>
<evidence type="ECO:0008006" key="4">
    <source>
        <dbReference type="Google" id="ProtNLM"/>
    </source>
</evidence>
<organism evidence="2 3">
    <name type="scientific">Halorubrum tibetense</name>
    <dbReference type="NCBI Taxonomy" id="175631"/>
    <lineage>
        <taxon>Archaea</taxon>
        <taxon>Methanobacteriati</taxon>
        <taxon>Methanobacteriota</taxon>
        <taxon>Stenosarchaea group</taxon>
        <taxon>Halobacteria</taxon>
        <taxon>Halobacteriales</taxon>
        <taxon>Haloferacaceae</taxon>
        <taxon>Halorubrum</taxon>
    </lineage>
</organism>
<gene>
    <name evidence="2" type="ORF">ACFQEU_12135</name>
</gene>
<dbReference type="RefSeq" id="WP_379782488.1">
    <property type="nucleotide sequence ID" value="NZ_JBHSWW010000215.1"/>
</dbReference>
<name>A0ABD5SBW1_9EURY</name>
<feature type="region of interest" description="Disordered" evidence="1">
    <location>
        <begin position="187"/>
        <end position="207"/>
    </location>
</feature>